<dbReference type="Gene3D" id="1.20.1280.50">
    <property type="match status" value="1"/>
</dbReference>
<dbReference type="FunFam" id="2.20.25.20:FF:000006">
    <property type="entry name" value="F-box only protein 5"/>
    <property type="match status" value="1"/>
</dbReference>
<dbReference type="Ensembl" id="ENSTNIT00000016506.1">
    <property type="protein sequence ID" value="ENSTNIP00000016294.1"/>
    <property type="gene ID" value="ENSTNIG00000013304.1"/>
</dbReference>
<dbReference type="InterPro" id="IPR044064">
    <property type="entry name" value="ZF_ZBR"/>
</dbReference>
<evidence type="ECO:0000313" key="9">
    <source>
        <dbReference type="Ensembl" id="ENSTNIP00000016294.1"/>
    </source>
</evidence>
<dbReference type="GO" id="GO:0016567">
    <property type="term" value="P:protein ubiquitination"/>
    <property type="evidence" value="ECO:0007669"/>
    <property type="project" value="UniProtKB-UniPathway"/>
</dbReference>
<keyword evidence="4" id="KW-0833">Ubl conjugation pathway</keyword>
<evidence type="ECO:0000256" key="7">
    <source>
        <dbReference type="SAM" id="MobiDB-lite"/>
    </source>
</evidence>
<dbReference type="UniPathway" id="UPA00143"/>
<dbReference type="FunCoup" id="H3D703">
    <property type="interactions" value="567"/>
</dbReference>
<dbReference type="GO" id="GO:0007088">
    <property type="term" value="P:regulation of mitotic nuclear division"/>
    <property type="evidence" value="ECO:0007669"/>
    <property type="project" value="InterPro"/>
</dbReference>
<keyword evidence="10" id="KW-1185">Reference proteome</keyword>
<dbReference type="CDD" id="cd20365">
    <property type="entry name" value="BRcat_RBR_FBXO43"/>
    <property type="match status" value="1"/>
</dbReference>
<keyword evidence="5" id="KW-0862">Zinc</keyword>
<reference evidence="9" key="3">
    <citation type="submission" date="2025-09" db="UniProtKB">
        <authorList>
            <consortium name="Ensembl"/>
        </authorList>
    </citation>
    <scope>IDENTIFICATION</scope>
</reference>
<organism evidence="9 10">
    <name type="scientific">Tetraodon nigroviridis</name>
    <name type="common">Spotted green pufferfish</name>
    <name type="synonym">Chelonodon nigroviridis</name>
    <dbReference type="NCBI Taxonomy" id="99883"/>
    <lineage>
        <taxon>Eukaryota</taxon>
        <taxon>Metazoa</taxon>
        <taxon>Chordata</taxon>
        <taxon>Craniata</taxon>
        <taxon>Vertebrata</taxon>
        <taxon>Euteleostomi</taxon>
        <taxon>Actinopterygii</taxon>
        <taxon>Neopterygii</taxon>
        <taxon>Teleostei</taxon>
        <taxon>Neoteleostei</taxon>
        <taxon>Acanthomorphata</taxon>
        <taxon>Eupercaria</taxon>
        <taxon>Tetraodontiformes</taxon>
        <taxon>Tetradontoidea</taxon>
        <taxon>Tetraodontidae</taxon>
        <taxon>Tetraodon</taxon>
    </lineage>
</organism>
<evidence type="ECO:0000256" key="6">
    <source>
        <dbReference type="PROSITE-ProRule" id="PRU01220"/>
    </source>
</evidence>
<dbReference type="SUPFAM" id="SSF81383">
    <property type="entry name" value="F-box domain"/>
    <property type="match status" value="1"/>
</dbReference>
<dbReference type="GO" id="GO:0008270">
    <property type="term" value="F:zinc ion binding"/>
    <property type="evidence" value="ECO:0007669"/>
    <property type="project" value="UniProtKB-KW"/>
</dbReference>
<dbReference type="InterPro" id="IPR047147">
    <property type="entry name" value="FBX5_43"/>
</dbReference>
<dbReference type="InterPro" id="IPR036047">
    <property type="entry name" value="F-box-like_dom_sf"/>
</dbReference>
<dbReference type="Gene3D" id="2.20.25.20">
    <property type="match status" value="1"/>
</dbReference>
<proteinExistence type="predicted"/>
<evidence type="ECO:0000256" key="3">
    <source>
        <dbReference type="ARBA" id="ARBA00022771"/>
    </source>
</evidence>
<reference evidence="9" key="2">
    <citation type="submission" date="2025-08" db="UniProtKB">
        <authorList>
            <consortium name="Ensembl"/>
        </authorList>
    </citation>
    <scope>IDENTIFICATION</scope>
</reference>
<keyword evidence="3 6" id="KW-0863">Zinc-finger</keyword>
<feature type="region of interest" description="Disordered" evidence="7">
    <location>
        <begin position="54"/>
        <end position="73"/>
    </location>
</feature>
<dbReference type="GO" id="GO:0005634">
    <property type="term" value="C:nucleus"/>
    <property type="evidence" value="ECO:0007669"/>
    <property type="project" value="TreeGrafter"/>
</dbReference>
<keyword evidence="2" id="KW-0479">Metal-binding</keyword>
<dbReference type="GO" id="GO:0045835">
    <property type="term" value="P:negative regulation of meiotic nuclear division"/>
    <property type="evidence" value="ECO:0007669"/>
    <property type="project" value="InterPro"/>
</dbReference>
<evidence type="ECO:0000313" key="10">
    <source>
        <dbReference type="Proteomes" id="UP000007303"/>
    </source>
</evidence>
<dbReference type="OMA" id="HPARCHA"/>
<feature type="domain" description="ZBR-type" evidence="8">
    <location>
        <begin position="548"/>
        <end position="596"/>
    </location>
</feature>
<evidence type="ECO:0000259" key="8">
    <source>
        <dbReference type="PROSITE" id="PS51872"/>
    </source>
</evidence>
<dbReference type="InterPro" id="IPR002867">
    <property type="entry name" value="IBR_dom"/>
</dbReference>
<dbReference type="PANTHER" id="PTHR15493:SF1">
    <property type="entry name" value="F-BOX ONLY PROTEIN 43"/>
    <property type="match status" value="1"/>
</dbReference>
<dbReference type="AlphaFoldDB" id="H3D703"/>
<evidence type="ECO:0000256" key="1">
    <source>
        <dbReference type="ARBA" id="ARBA00004906"/>
    </source>
</evidence>
<dbReference type="Pfam" id="PF12937">
    <property type="entry name" value="F-box-like"/>
    <property type="match status" value="1"/>
</dbReference>
<dbReference type="Proteomes" id="UP000007303">
    <property type="component" value="Unassembled WGS sequence"/>
</dbReference>
<dbReference type="PROSITE" id="PS51872">
    <property type="entry name" value="ZF_ZBR"/>
    <property type="match status" value="1"/>
</dbReference>
<comment type="pathway">
    <text evidence="1">Protein modification; protein ubiquitination.</text>
</comment>
<dbReference type="PANTHER" id="PTHR15493">
    <property type="entry name" value="F-BOX ONLY PROTEIN 5 AND 43"/>
    <property type="match status" value="1"/>
</dbReference>
<evidence type="ECO:0000256" key="5">
    <source>
        <dbReference type="ARBA" id="ARBA00022833"/>
    </source>
</evidence>
<dbReference type="SMART" id="SM00647">
    <property type="entry name" value="IBR"/>
    <property type="match status" value="1"/>
</dbReference>
<dbReference type="GeneTree" id="ENSGT00530000063692"/>
<dbReference type="InterPro" id="IPR001810">
    <property type="entry name" value="F-box_dom"/>
</dbReference>
<sequence>MQCTPESNIYLQNCKGQQSYDCSDSGYSGLFHSPQSIGGTDSCRSLSLEECSEASKENLRPSGTPQEESTELPKVLGHRRMLQTSGFTWCETPRRESSLRQRRLMCGPDQPVKSDNTGSPCSKGTQAPLGWLSLSFDSIDSGTGNLKSEQDLPLSCRKRRLLFAQTRTSTLEDGKLNTDQLPGFGRRISLSDAEFSETLSASDLRGTPVLLCSSKESSQSPVGSLSKNLYDDSSVLCTPSSTHTPNFIRSVCEDSGFSSLTLDKSGDSPVDSDGSFQELLLSASRGQCETPNLAESKRRSRLCRQHRLSTLKEGGSQSEDDLYTTPLRAVTAKPENVTLSSTSGHPDETPHRRTSVHLSLTPALQLVHAMSQQNAQILKEQLKFTAALNKTPAVLKTSMPLAGLIGRKMGLGKVDILTELKKRDLRHILADILNHLSPESVYRCSQVCKSWNDIIQQDECARLKRRTRLSEVDAGRESGGASHVPEAETRLTLLRRSALKTVQVQSRSSSFCTPQSDKSTLTPLQHLGSSSKRDKFIEVAKTLFNDECLKACPRCQHPARCHSVKGEGICSRADCGFQFCTACLCAFHGSRECGSLSAGRRKEKLLPGSAQSKRNIRRL</sequence>
<reference evidence="10" key="1">
    <citation type="journal article" date="2004" name="Nature">
        <title>Genome duplication in the teleost fish Tetraodon nigroviridis reveals the early vertebrate proto-karyotype.</title>
        <authorList>
            <person name="Jaillon O."/>
            <person name="Aury J.-M."/>
            <person name="Brunet F."/>
            <person name="Petit J.-L."/>
            <person name="Stange-Thomann N."/>
            <person name="Mauceli E."/>
            <person name="Bouneau L."/>
            <person name="Fischer C."/>
            <person name="Ozouf-Costaz C."/>
            <person name="Bernot A."/>
            <person name="Nicaud S."/>
            <person name="Jaffe D."/>
            <person name="Fisher S."/>
            <person name="Lutfalla G."/>
            <person name="Dossat C."/>
            <person name="Segurens B."/>
            <person name="Dasilva C."/>
            <person name="Salanoubat M."/>
            <person name="Levy M."/>
            <person name="Boudet N."/>
            <person name="Castellano S."/>
            <person name="Anthouard V."/>
            <person name="Jubin C."/>
            <person name="Castelli V."/>
            <person name="Katinka M."/>
            <person name="Vacherie B."/>
            <person name="Biemont C."/>
            <person name="Skalli Z."/>
            <person name="Cattolico L."/>
            <person name="Poulain J."/>
            <person name="De Berardinis V."/>
            <person name="Cruaud C."/>
            <person name="Duprat S."/>
            <person name="Brottier P."/>
            <person name="Coutanceau J.-P."/>
            <person name="Gouzy J."/>
            <person name="Parra G."/>
            <person name="Lardier G."/>
            <person name="Chapple C."/>
            <person name="McKernan K.J."/>
            <person name="McEwan P."/>
            <person name="Bosak S."/>
            <person name="Kellis M."/>
            <person name="Volff J.-N."/>
            <person name="Guigo R."/>
            <person name="Zody M.C."/>
            <person name="Mesirov J."/>
            <person name="Lindblad-Toh K."/>
            <person name="Birren B."/>
            <person name="Nusbaum C."/>
            <person name="Kahn D."/>
            <person name="Robinson-Rechavi M."/>
            <person name="Laudet V."/>
            <person name="Schachter V."/>
            <person name="Quetier F."/>
            <person name="Saurin W."/>
            <person name="Scarpelli C."/>
            <person name="Wincker P."/>
            <person name="Lander E.S."/>
            <person name="Weissenbach J."/>
            <person name="Roest Crollius H."/>
        </authorList>
    </citation>
    <scope>NUCLEOTIDE SEQUENCE [LARGE SCALE GENOMIC DNA]</scope>
</reference>
<dbReference type="InParanoid" id="H3D703"/>
<dbReference type="HOGENOM" id="CLU_029091_0_0_1"/>
<name>H3D703_TETNG</name>
<dbReference type="STRING" id="99883.ENSTNIP00000016294"/>
<evidence type="ECO:0000256" key="4">
    <source>
        <dbReference type="ARBA" id="ARBA00022786"/>
    </source>
</evidence>
<accession>H3D703</accession>
<protein>
    <submittedName>
        <fullName evidence="9">F-box protein 43</fullName>
    </submittedName>
</protein>
<evidence type="ECO:0000256" key="2">
    <source>
        <dbReference type="ARBA" id="ARBA00022723"/>
    </source>
</evidence>